<dbReference type="GO" id="GO:0008168">
    <property type="term" value="F:methyltransferase activity"/>
    <property type="evidence" value="ECO:0007669"/>
    <property type="project" value="UniProtKB-KW"/>
</dbReference>
<feature type="domain" description="Methyltransferase" evidence="1">
    <location>
        <begin position="38"/>
        <end position="114"/>
    </location>
</feature>
<dbReference type="GO" id="GO:0032259">
    <property type="term" value="P:methylation"/>
    <property type="evidence" value="ECO:0007669"/>
    <property type="project" value="UniProtKB-KW"/>
</dbReference>
<organism evidence="2 3">
    <name type="scientific">Thermoflavimicrobium dichotomicum</name>
    <dbReference type="NCBI Taxonomy" id="46223"/>
    <lineage>
        <taxon>Bacteria</taxon>
        <taxon>Bacillati</taxon>
        <taxon>Bacillota</taxon>
        <taxon>Bacilli</taxon>
        <taxon>Bacillales</taxon>
        <taxon>Thermoactinomycetaceae</taxon>
        <taxon>Thermoflavimicrobium</taxon>
    </lineage>
</organism>
<reference evidence="2 3" key="1">
    <citation type="submission" date="2016-10" db="EMBL/GenBank/DDBJ databases">
        <authorList>
            <person name="de Groot N.N."/>
        </authorList>
    </citation>
    <scope>NUCLEOTIDE SEQUENCE [LARGE SCALE GENOMIC DNA]</scope>
    <source>
        <strain evidence="2 3">DSM 44778</strain>
    </source>
</reference>
<dbReference type="Pfam" id="PF13649">
    <property type="entry name" value="Methyltransf_25"/>
    <property type="match status" value="1"/>
</dbReference>
<dbReference type="RefSeq" id="WP_341849648.1">
    <property type="nucleotide sequence ID" value="NZ_FORR01000023.1"/>
</dbReference>
<dbReference type="STRING" id="46223.SAMN05421852_12333"/>
<name>A0A1I3UCA1_9BACL</name>
<gene>
    <name evidence="2" type="ORF">SAMN05421852_12333</name>
</gene>
<dbReference type="InterPro" id="IPR029063">
    <property type="entry name" value="SAM-dependent_MTases_sf"/>
</dbReference>
<keyword evidence="2" id="KW-0808">Transferase</keyword>
<dbReference type="CDD" id="cd02440">
    <property type="entry name" value="AdoMet_MTases"/>
    <property type="match status" value="1"/>
</dbReference>
<dbReference type="InterPro" id="IPR041698">
    <property type="entry name" value="Methyltransf_25"/>
</dbReference>
<evidence type="ECO:0000313" key="3">
    <source>
        <dbReference type="Proteomes" id="UP000199545"/>
    </source>
</evidence>
<dbReference type="Proteomes" id="UP000199545">
    <property type="component" value="Unassembled WGS sequence"/>
</dbReference>
<dbReference type="PANTHER" id="PTHR43464">
    <property type="entry name" value="METHYLTRANSFERASE"/>
    <property type="match status" value="1"/>
</dbReference>
<evidence type="ECO:0000259" key="1">
    <source>
        <dbReference type="Pfam" id="PF13649"/>
    </source>
</evidence>
<evidence type="ECO:0000313" key="2">
    <source>
        <dbReference type="EMBL" id="SFJ80630.1"/>
    </source>
</evidence>
<dbReference type="PANTHER" id="PTHR43464:SF83">
    <property type="entry name" value="MALONYL-[ACYL-CARRIER PROTEIN] O-METHYLTRANSFERASE"/>
    <property type="match status" value="1"/>
</dbReference>
<dbReference type="Gene3D" id="3.40.50.150">
    <property type="entry name" value="Vaccinia Virus protein VP39"/>
    <property type="match status" value="1"/>
</dbReference>
<protein>
    <submittedName>
        <fullName evidence="2">Methyltransferase domain-containing protein</fullName>
    </submittedName>
</protein>
<dbReference type="SUPFAM" id="SSF53335">
    <property type="entry name" value="S-adenosyl-L-methionine-dependent methyltransferases"/>
    <property type="match status" value="1"/>
</dbReference>
<dbReference type="EMBL" id="FORR01000023">
    <property type="protein sequence ID" value="SFJ80630.1"/>
    <property type="molecule type" value="Genomic_DNA"/>
</dbReference>
<accession>A0A1I3UCA1</accession>
<keyword evidence="2" id="KW-0489">Methyltransferase</keyword>
<proteinExistence type="predicted"/>
<sequence>MPIDFHSKDNRFTYSTRRADSSWMSAIRNIVDIKGKNVLDVGCGGGIYCKAFAEMGAEHVTGIDFSKEMIKSAEENCKDYPQITFVEGDALATNLLGSQYDVILERALIHHLTDLESVSVRLIDY</sequence>
<keyword evidence="3" id="KW-1185">Reference proteome</keyword>
<dbReference type="AlphaFoldDB" id="A0A1I3UCA1"/>